<dbReference type="EMBL" id="JAVRRA010009777">
    <property type="protein sequence ID" value="KAK5245132.1"/>
    <property type="molecule type" value="Genomic_DNA"/>
</dbReference>
<accession>A0ABR0LV89</accession>
<comment type="caution">
    <text evidence="1">The sequence shown here is derived from an EMBL/GenBank/DDBJ whole genome shotgun (WGS) entry which is preliminary data.</text>
</comment>
<name>A0ABR0LV89_9PEZI</name>
<keyword evidence="2" id="KW-1185">Reference proteome</keyword>
<gene>
    <name evidence="1" type="ORF">LTR16_007392</name>
</gene>
<dbReference type="Proteomes" id="UP001357485">
    <property type="component" value="Unassembled WGS sequence"/>
</dbReference>
<feature type="non-terminal residue" evidence="1">
    <location>
        <position position="1"/>
    </location>
</feature>
<evidence type="ECO:0000313" key="2">
    <source>
        <dbReference type="Proteomes" id="UP001357485"/>
    </source>
</evidence>
<protein>
    <submittedName>
        <fullName evidence="1">Uncharacterized protein</fullName>
    </submittedName>
</protein>
<sequence length="114" mass="12857">ITSSDLRIELLFLEFAELTTQQCVSGDEVLRTTPQLSSNNVPVLFLAASLFEFNIDNTRKEAGYPYLSYVCGEIFDVVAQKGEIWLAKNQDDTTNRLGWIWEQHFAILPALAAD</sequence>
<organism evidence="1 2">
    <name type="scientific">Cryomyces antarcticus</name>
    <dbReference type="NCBI Taxonomy" id="329879"/>
    <lineage>
        <taxon>Eukaryota</taxon>
        <taxon>Fungi</taxon>
        <taxon>Dikarya</taxon>
        <taxon>Ascomycota</taxon>
        <taxon>Pezizomycotina</taxon>
        <taxon>Dothideomycetes</taxon>
        <taxon>Dothideomycetes incertae sedis</taxon>
        <taxon>Cryomyces</taxon>
    </lineage>
</organism>
<evidence type="ECO:0000313" key="1">
    <source>
        <dbReference type="EMBL" id="KAK5245132.1"/>
    </source>
</evidence>
<reference evidence="1 2" key="1">
    <citation type="submission" date="2023-08" db="EMBL/GenBank/DDBJ databases">
        <title>Black Yeasts Isolated from many extreme environments.</title>
        <authorList>
            <person name="Coleine C."/>
            <person name="Stajich J.E."/>
            <person name="Selbmann L."/>
        </authorList>
    </citation>
    <scope>NUCLEOTIDE SEQUENCE [LARGE SCALE GENOMIC DNA]</scope>
    <source>
        <strain evidence="1 2">CCFEE 536</strain>
    </source>
</reference>
<proteinExistence type="predicted"/>